<feature type="compositionally biased region" description="Pro residues" evidence="1">
    <location>
        <begin position="227"/>
        <end position="248"/>
    </location>
</feature>
<evidence type="ECO:0000313" key="3">
    <source>
        <dbReference type="Proteomes" id="UP001215598"/>
    </source>
</evidence>
<feature type="compositionally biased region" description="Low complexity" evidence="1">
    <location>
        <begin position="267"/>
        <end position="280"/>
    </location>
</feature>
<proteinExistence type="predicted"/>
<dbReference type="EMBL" id="JARKIB010000009">
    <property type="protein sequence ID" value="KAJ7776431.1"/>
    <property type="molecule type" value="Genomic_DNA"/>
</dbReference>
<feature type="region of interest" description="Disordered" evidence="1">
    <location>
        <begin position="206"/>
        <end position="292"/>
    </location>
</feature>
<comment type="caution">
    <text evidence="2">The sequence shown here is derived from an EMBL/GenBank/DDBJ whole genome shotgun (WGS) entry which is preliminary data.</text>
</comment>
<evidence type="ECO:0000256" key="1">
    <source>
        <dbReference type="SAM" id="MobiDB-lite"/>
    </source>
</evidence>
<feature type="compositionally biased region" description="Pro residues" evidence="1">
    <location>
        <begin position="281"/>
        <end position="292"/>
    </location>
</feature>
<sequence>MDPLQQAQLQLQYEAMQAQVRPAQAAVLMKMDVGYAQQHGAYNVGVGDVAWGRADGDEVPPGWHGRRDGDGDGRQDGIGMGMGWARGNPSHPAFHHHQQQQRYDEQQARMMQMQQQQMAGMDMGFGVGGVQGLQAGQYLHQPGCSDPTTLSSGSLFALDGFFLAPDTLFTMLAPDTRILACLLLAAASPPLATSFHLPRVPTFLPSSADTHHHPHHHHHHHQHRPRPAPPLLAPPPSRPTAPPPPRPPRLFRHHHPYYDSRRPPRRPTLLTLHPVLTHSLTPPPVPYPPPSY</sequence>
<evidence type="ECO:0000313" key="2">
    <source>
        <dbReference type="EMBL" id="KAJ7776431.1"/>
    </source>
</evidence>
<keyword evidence="3" id="KW-1185">Reference proteome</keyword>
<gene>
    <name evidence="2" type="ORF">B0H16DRAFT_1712803</name>
</gene>
<dbReference type="Proteomes" id="UP001215598">
    <property type="component" value="Unassembled WGS sequence"/>
</dbReference>
<feature type="compositionally biased region" description="Basic residues" evidence="1">
    <location>
        <begin position="212"/>
        <end position="226"/>
    </location>
</feature>
<dbReference type="AlphaFoldDB" id="A0AAD7NV48"/>
<protein>
    <submittedName>
        <fullName evidence="2">Uncharacterized protein</fullName>
    </submittedName>
</protein>
<accession>A0AAD7NV48</accession>
<reference evidence="2" key="1">
    <citation type="submission" date="2023-03" db="EMBL/GenBank/DDBJ databases">
        <title>Massive genome expansion in bonnet fungi (Mycena s.s.) driven by repeated elements and novel gene families across ecological guilds.</title>
        <authorList>
            <consortium name="Lawrence Berkeley National Laboratory"/>
            <person name="Harder C.B."/>
            <person name="Miyauchi S."/>
            <person name="Viragh M."/>
            <person name="Kuo A."/>
            <person name="Thoen E."/>
            <person name="Andreopoulos B."/>
            <person name="Lu D."/>
            <person name="Skrede I."/>
            <person name="Drula E."/>
            <person name="Henrissat B."/>
            <person name="Morin E."/>
            <person name="Kohler A."/>
            <person name="Barry K."/>
            <person name="LaButti K."/>
            <person name="Morin E."/>
            <person name="Salamov A."/>
            <person name="Lipzen A."/>
            <person name="Mereny Z."/>
            <person name="Hegedus B."/>
            <person name="Baldrian P."/>
            <person name="Stursova M."/>
            <person name="Weitz H."/>
            <person name="Taylor A."/>
            <person name="Grigoriev I.V."/>
            <person name="Nagy L.G."/>
            <person name="Martin F."/>
            <person name="Kauserud H."/>
        </authorList>
    </citation>
    <scope>NUCLEOTIDE SEQUENCE</scope>
    <source>
        <strain evidence="2">CBHHK182m</strain>
    </source>
</reference>
<organism evidence="2 3">
    <name type="scientific">Mycena metata</name>
    <dbReference type="NCBI Taxonomy" id="1033252"/>
    <lineage>
        <taxon>Eukaryota</taxon>
        <taxon>Fungi</taxon>
        <taxon>Dikarya</taxon>
        <taxon>Basidiomycota</taxon>
        <taxon>Agaricomycotina</taxon>
        <taxon>Agaricomycetes</taxon>
        <taxon>Agaricomycetidae</taxon>
        <taxon>Agaricales</taxon>
        <taxon>Marasmiineae</taxon>
        <taxon>Mycenaceae</taxon>
        <taxon>Mycena</taxon>
    </lineage>
</organism>
<name>A0AAD7NV48_9AGAR</name>
<feature type="region of interest" description="Disordered" evidence="1">
    <location>
        <begin position="56"/>
        <end position="75"/>
    </location>
</feature>
<feature type="compositionally biased region" description="Basic and acidic residues" evidence="1">
    <location>
        <begin position="65"/>
        <end position="75"/>
    </location>
</feature>